<dbReference type="Proteomes" id="UP001211544">
    <property type="component" value="Chromosome"/>
</dbReference>
<organism evidence="2 3">
    <name type="scientific">Pantoea piersonii</name>
    <dbReference type="NCBI Taxonomy" id="2364647"/>
    <lineage>
        <taxon>Bacteria</taxon>
        <taxon>Pseudomonadati</taxon>
        <taxon>Pseudomonadota</taxon>
        <taxon>Gammaproteobacteria</taxon>
        <taxon>Enterobacterales</taxon>
        <taxon>Erwiniaceae</taxon>
        <taxon>Pantoea</taxon>
    </lineage>
</organism>
<dbReference type="KEGG" id="kpie:N5580_01225"/>
<reference evidence="2 3" key="1">
    <citation type="journal article" date="2022" name="J Glob Antimicrob Resist">
        <title>First complete genome of a multidrug resistant strain of the novel human pathogen Kalamiella piersonii (GABEKP28) identified in human saliva.</title>
        <authorList>
            <person name="McDonagh F."/>
            <person name="Singh N.K."/>
            <person name="Venkateswaran K."/>
            <person name="Lonappan A.M."/>
            <person name="Hallahan B."/>
            <person name="Tuohy A."/>
            <person name="Burke L."/>
            <person name="Kovarova A."/>
            <person name="Miliotis G."/>
        </authorList>
    </citation>
    <scope>NUCLEOTIDE SEQUENCE [LARGE SCALE GENOMIC DNA]</scope>
    <source>
        <strain evidence="2 3">GABEKP28</strain>
    </source>
</reference>
<sequence length="128" mass="13284">MRAKWLLLWLSAASLYAAPRDPFQPLASSLCVAPTALTGWRLQGVLGRAAALRAWLVSPQGTIVKIAPADPLPLSGWRVSAIAPRSLTLTTGSGCSPQMITFSLKGSAYAQDNPLSAGEPLAGADAGE</sequence>
<gene>
    <name evidence="2" type="ORF">N5580_01225</name>
</gene>
<dbReference type="Pfam" id="PF10748">
    <property type="entry name" value="HofP"/>
    <property type="match status" value="1"/>
</dbReference>
<proteinExistence type="predicted"/>
<dbReference type="EMBL" id="CP104758">
    <property type="protein sequence ID" value="WBG91220.1"/>
    <property type="molecule type" value="Genomic_DNA"/>
</dbReference>
<protein>
    <submittedName>
        <fullName evidence="2">DUF2531 family protein</fullName>
    </submittedName>
</protein>
<feature type="signal peptide" evidence="1">
    <location>
        <begin position="1"/>
        <end position="17"/>
    </location>
</feature>
<evidence type="ECO:0000313" key="2">
    <source>
        <dbReference type="EMBL" id="WBG91220.1"/>
    </source>
</evidence>
<dbReference type="InterPro" id="IPR019684">
    <property type="entry name" value="HofP"/>
</dbReference>
<keyword evidence="1" id="KW-0732">Signal</keyword>
<accession>A0AAJ5UAG7</accession>
<keyword evidence="3" id="KW-1185">Reference proteome</keyword>
<feature type="chain" id="PRO_5042538256" evidence="1">
    <location>
        <begin position="18"/>
        <end position="128"/>
    </location>
</feature>
<name>A0AAJ5UAG7_9GAMM</name>
<evidence type="ECO:0000313" key="3">
    <source>
        <dbReference type="Proteomes" id="UP001211544"/>
    </source>
</evidence>
<evidence type="ECO:0000256" key="1">
    <source>
        <dbReference type="SAM" id="SignalP"/>
    </source>
</evidence>
<dbReference type="AlphaFoldDB" id="A0AAJ5UAG7"/>
<dbReference type="RefSeq" id="WP_126689799.1">
    <property type="nucleotide sequence ID" value="NZ_CP104758.1"/>
</dbReference>